<dbReference type="InterPro" id="IPR013320">
    <property type="entry name" value="ConA-like_dom_sf"/>
</dbReference>
<keyword evidence="5" id="KW-1185">Reference proteome</keyword>
<feature type="signal peptide" evidence="2">
    <location>
        <begin position="1"/>
        <end position="22"/>
    </location>
</feature>
<dbReference type="RefSeq" id="WP_144971863.1">
    <property type="nucleotide sequence ID" value="NZ_CP036289.1"/>
</dbReference>
<proteinExistence type="inferred from homology"/>
<feature type="chain" id="PRO_5022154213" description="GH16 domain-containing protein" evidence="2">
    <location>
        <begin position="23"/>
        <end position="374"/>
    </location>
</feature>
<keyword evidence="2" id="KW-0732">Signal</keyword>
<accession>A0A518C6P3</accession>
<organism evidence="4 5">
    <name type="scientific">Bremerella volcania</name>
    <dbReference type="NCBI Taxonomy" id="2527984"/>
    <lineage>
        <taxon>Bacteria</taxon>
        <taxon>Pseudomonadati</taxon>
        <taxon>Planctomycetota</taxon>
        <taxon>Planctomycetia</taxon>
        <taxon>Pirellulales</taxon>
        <taxon>Pirellulaceae</taxon>
        <taxon>Bremerella</taxon>
    </lineage>
</organism>
<comment type="similarity">
    <text evidence="1">Belongs to the glycosyl hydrolase 16 family.</text>
</comment>
<dbReference type="PROSITE" id="PS51762">
    <property type="entry name" value="GH16_2"/>
    <property type="match status" value="1"/>
</dbReference>
<dbReference type="KEGG" id="bvo:Pan97_19180"/>
<dbReference type="Gene3D" id="2.60.120.200">
    <property type="match status" value="2"/>
</dbReference>
<dbReference type="OrthoDB" id="9809583at2"/>
<evidence type="ECO:0000259" key="3">
    <source>
        <dbReference type="PROSITE" id="PS51762"/>
    </source>
</evidence>
<gene>
    <name evidence="4" type="ORF">Pan97_19180</name>
</gene>
<dbReference type="Proteomes" id="UP000318626">
    <property type="component" value="Chromosome"/>
</dbReference>
<dbReference type="SUPFAM" id="SSF49899">
    <property type="entry name" value="Concanavalin A-like lectins/glucanases"/>
    <property type="match status" value="1"/>
</dbReference>
<evidence type="ECO:0000313" key="5">
    <source>
        <dbReference type="Proteomes" id="UP000318626"/>
    </source>
</evidence>
<feature type="domain" description="GH16" evidence="3">
    <location>
        <begin position="38"/>
        <end position="351"/>
    </location>
</feature>
<dbReference type="GO" id="GO:0005975">
    <property type="term" value="P:carbohydrate metabolic process"/>
    <property type="evidence" value="ECO:0007669"/>
    <property type="project" value="InterPro"/>
</dbReference>
<dbReference type="GO" id="GO:0004553">
    <property type="term" value="F:hydrolase activity, hydrolyzing O-glycosyl compounds"/>
    <property type="evidence" value="ECO:0007669"/>
    <property type="project" value="InterPro"/>
</dbReference>
<dbReference type="AlphaFoldDB" id="A0A518C6P3"/>
<dbReference type="CDD" id="cd00413">
    <property type="entry name" value="Glyco_hydrolase_16"/>
    <property type="match status" value="1"/>
</dbReference>
<dbReference type="InterPro" id="IPR000757">
    <property type="entry name" value="Beta-glucanase-like"/>
</dbReference>
<sequence precursor="true">MLVRAMLLLIVTAVLCPPLTIGQELPPLPSGAKVTLEEDWSSSKIDEKKWYVYRKKWGNGNHGVVPENVTIGKDVVGGKQKNVLVCTAHGDQYDGEVIGWWGNKTRVGGVIVSQQYFASGRFEVVMKIGSQEKHPGGPADPMRPKGCIPALWTYGYRWVEADKSRQGEFQAETPMYNPHMPAYGLAANEYWSELDFPEFGKAGNFENSMYNTFLQNRHDNRFFQIPRAIDGSYHTFVTEWRTHLRPMPAIRDAQVIESEGYYWIQDKSVPFADYLGNPLKKLGDNKYALYEGKIAMHYIDGKKVAGNDKWVPAMSAQLNMGVWLPDWAGPADWKTASMKIASVKVWQYGDEGDVIGVMKGRNPDNFVQDGKPID</sequence>
<protein>
    <recommendedName>
        <fullName evidence="3">GH16 domain-containing protein</fullName>
    </recommendedName>
</protein>
<name>A0A518C6P3_9BACT</name>
<dbReference type="EMBL" id="CP036289">
    <property type="protein sequence ID" value="QDU74898.1"/>
    <property type="molecule type" value="Genomic_DNA"/>
</dbReference>
<reference evidence="5" key="1">
    <citation type="submission" date="2019-02" db="EMBL/GenBank/DDBJ databases">
        <title>Deep-cultivation of Planctomycetes and their phenomic and genomic characterization uncovers novel biology.</title>
        <authorList>
            <person name="Wiegand S."/>
            <person name="Jogler M."/>
            <person name="Boedeker C."/>
            <person name="Pinto D."/>
            <person name="Vollmers J."/>
            <person name="Rivas-Marin E."/>
            <person name="Kohn T."/>
            <person name="Peeters S.H."/>
            <person name="Heuer A."/>
            <person name="Rast P."/>
            <person name="Oberbeckmann S."/>
            <person name="Bunk B."/>
            <person name="Jeske O."/>
            <person name="Meyerdierks A."/>
            <person name="Storesund J.E."/>
            <person name="Kallscheuer N."/>
            <person name="Luecker S."/>
            <person name="Lage O.M."/>
            <person name="Pohl T."/>
            <person name="Merkel B.J."/>
            <person name="Hornburger P."/>
            <person name="Mueller R.-W."/>
            <person name="Bruemmer F."/>
            <person name="Labrenz M."/>
            <person name="Spormann A.M."/>
            <person name="Op den Camp H."/>
            <person name="Overmann J."/>
            <person name="Amann R."/>
            <person name="Jetten M.S.M."/>
            <person name="Mascher T."/>
            <person name="Medema M.H."/>
            <person name="Devos D.P."/>
            <person name="Kaster A.-K."/>
            <person name="Ovreas L."/>
            <person name="Rohde M."/>
            <person name="Galperin M.Y."/>
            <person name="Jogler C."/>
        </authorList>
    </citation>
    <scope>NUCLEOTIDE SEQUENCE [LARGE SCALE GENOMIC DNA]</scope>
    <source>
        <strain evidence="5">Pan97</strain>
    </source>
</reference>
<evidence type="ECO:0000256" key="1">
    <source>
        <dbReference type="ARBA" id="ARBA00006865"/>
    </source>
</evidence>
<evidence type="ECO:0000256" key="2">
    <source>
        <dbReference type="SAM" id="SignalP"/>
    </source>
</evidence>
<evidence type="ECO:0000313" key="4">
    <source>
        <dbReference type="EMBL" id="QDU74898.1"/>
    </source>
</evidence>